<dbReference type="InterPro" id="IPR048254">
    <property type="entry name" value="CDP_ALCOHOL_P_TRANSF_CS"/>
</dbReference>
<comment type="similarity">
    <text evidence="2">Belongs to the CDP-alcohol phosphatidyltransferase class-I family.</text>
</comment>
<dbReference type="Gene3D" id="1.20.120.1760">
    <property type="match status" value="1"/>
</dbReference>
<dbReference type="InterPro" id="IPR000462">
    <property type="entry name" value="CDP-OH_P_trans"/>
</dbReference>
<dbReference type="GO" id="GO:0016780">
    <property type="term" value="F:phosphotransferase activity, for other substituted phosphate groups"/>
    <property type="evidence" value="ECO:0007669"/>
    <property type="project" value="InterPro"/>
</dbReference>
<evidence type="ECO:0000256" key="2">
    <source>
        <dbReference type="RuleBase" id="RU003750"/>
    </source>
</evidence>
<feature type="transmembrane region" description="Helical" evidence="3">
    <location>
        <begin position="168"/>
        <end position="187"/>
    </location>
</feature>
<dbReference type="AlphaFoldDB" id="A0A7C2ZC63"/>
<accession>A0A7C2ZC63</accession>
<comment type="caution">
    <text evidence="4">The sequence shown here is derived from an EMBL/GenBank/DDBJ whole genome shotgun (WGS) entry which is preliminary data.</text>
</comment>
<feature type="transmembrane region" description="Helical" evidence="3">
    <location>
        <begin position="20"/>
        <end position="45"/>
    </location>
</feature>
<dbReference type="GO" id="GO:0016020">
    <property type="term" value="C:membrane"/>
    <property type="evidence" value="ECO:0007669"/>
    <property type="project" value="InterPro"/>
</dbReference>
<dbReference type="PROSITE" id="PS00379">
    <property type="entry name" value="CDP_ALCOHOL_P_TRANSF"/>
    <property type="match status" value="1"/>
</dbReference>
<protein>
    <submittedName>
        <fullName evidence="4">CDP-alcohol phosphatidyltransferase family protein</fullName>
    </submittedName>
</protein>
<keyword evidence="1 2" id="KW-0808">Transferase</keyword>
<keyword evidence="3" id="KW-0812">Transmembrane</keyword>
<keyword evidence="3" id="KW-0472">Membrane</keyword>
<feature type="transmembrane region" description="Helical" evidence="3">
    <location>
        <begin position="94"/>
        <end position="125"/>
    </location>
</feature>
<evidence type="ECO:0000313" key="4">
    <source>
        <dbReference type="EMBL" id="HEW53036.1"/>
    </source>
</evidence>
<dbReference type="EMBL" id="DSGT01000007">
    <property type="protein sequence ID" value="HEW53036.1"/>
    <property type="molecule type" value="Genomic_DNA"/>
</dbReference>
<dbReference type="Pfam" id="PF01066">
    <property type="entry name" value="CDP-OH_P_transf"/>
    <property type="match status" value="1"/>
</dbReference>
<dbReference type="InterPro" id="IPR043130">
    <property type="entry name" value="CDP-OH_PTrfase_TM_dom"/>
</dbReference>
<organism evidence="4">
    <name type="scientific">Ignisphaera aggregans</name>
    <dbReference type="NCBI Taxonomy" id="334771"/>
    <lineage>
        <taxon>Archaea</taxon>
        <taxon>Thermoproteota</taxon>
        <taxon>Thermoprotei</taxon>
        <taxon>Desulfurococcales</taxon>
        <taxon>Desulfurococcaceae</taxon>
        <taxon>Ignisphaera</taxon>
    </lineage>
</organism>
<sequence length="196" mass="21115">MITRLRRLVSKQLEVIAKVLQAVGMTPNAVTLLGLAIAGLCPILAYAQNPVGVFAAFAMSSIMDALDGALARVSGRITKFGSILDSFSDRVEEGLYFASLVILGLPPVWVIFSLMVSFAISYLRALGEKHSIKLEGVGLLERGERLLILAVVFAGVCMDNMILSKTSIVLLLLLGSVTVVQRLLYIYQNITSSEAL</sequence>
<proteinExistence type="inferred from homology"/>
<evidence type="ECO:0000256" key="3">
    <source>
        <dbReference type="SAM" id="Phobius"/>
    </source>
</evidence>
<dbReference type="GO" id="GO:0008654">
    <property type="term" value="P:phospholipid biosynthetic process"/>
    <property type="evidence" value="ECO:0007669"/>
    <property type="project" value="InterPro"/>
</dbReference>
<gene>
    <name evidence="4" type="ORF">ENO77_02535</name>
</gene>
<evidence type="ECO:0000256" key="1">
    <source>
        <dbReference type="ARBA" id="ARBA00022679"/>
    </source>
</evidence>
<name>A0A7C2ZC63_9CREN</name>
<reference evidence="4" key="1">
    <citation type="journal article" date="2020" name="mSystems">
        <title>Genome- and Community-Level Interaction Insights into Carbon Utilization and Element Cycling Functions of Hydrothermarchaeota in Hydrothermal Sediment.</title>
        <authorList>
            <person name="Zhou Z."/>
            <person name="Liu Y."/>
            <person name="Xu W."/>
            <person name="Pan J."/>
            <person name="Luo Z.H."/>
            <person name="Li M."/>
        </authorList>
    </citation>
    <scope>NUCLEOTIDE SEQUENCE [LARGE SCALE GENOMIC DNA]</scope>
    <source>
        <strain evidence="4">SpSt-16</strain>
    </source>
</reference>
<keyword evidence="3" id="KW-1133">Transmembrane helix</keyword>